<dbReference type="EMBL" id="JAKKPZ010000005">
    <property type="protein sequence ID" value="KAI1720490.1"/>
    <property type="molecule type" value="Genomic_DNA"/>
</dbReference>
<feature type="compositionally biased region" description="Basic residues" evidence="1">
    <location>
        <begin position="69"/>
        <end position="84"/>
    </location>
</feature>
<feature type="region of interest" description="Disordered" evidence="1">
    <location>
        <begin position="1"/>
        <end position="21"/>
    </location>
</feature>
<evidence type="ECO:0000256" key="1">
    <source>
        <dbReference type="SAM" id="MobiDB-lite"/>
    </source>
</evidence>
<feature type="region of interest" description="Disordered" evidence="1">
    <location>
        <begin position="192"/>
        <end position="220"/>
    </location>
</feature>
<protein>
    <submittedName>
        <fullName evidence="2">Target Of Splicing</fullName>
    </submittedName>
</protein>
<feature type="region of interest" description="Disordered" evidence="1">
    <location>
        <begin position="65"/>
        <end position="103"/>
    </location>
</feature>
<gene>
    <name evidence="2" type="ORF">DdX_04722</name>
</gene>
<sequence length="232" mass="26289">MHLENSFSASSSVFPQSGDSLSMTPTQLLSLAIKKRRSLYDSKDYDFRRVLGNTAMISTLCKHLGEGRAKRRRNRRSKRRHSSSRSHWADRTMSESEDEPECMDHSKLVIAPRGNDQEGAAKLADPFDLTSDQTAQIVPSQNEQTIQTYACDDEQTMDETTVEPDRKRRKFENLHRPVSLESSLDEFFSSLAASPSDPYEFSASDSSFDGKRKDLNQNGSYKNNQQLAVCSY</sequence>
<feature type="compositionally biased region" description="Low complexity" evidence="1">
    <location>
        <begin position="1"/>
        <end position="17"/>
    </location>
</feature>
<organism evidence="2 3">
    <name type="scientific">Ditylenchus destructor</name>
    <dbReference type="NCBI Taxonomy" id="166010"/>
    <lineage>
        <taxon>Eukaryota</taxon>
        <taxon>Metazoa</taxon>
        <taxon>Ecdysozoa</taxon>
        <taxon>Nematoda</taxon>
        <taxon>Chromadorea</taxon>
        <taxon>Rhabditida</taxon>
        <taxon>Tylenchina</taxon>
        <taxon>Tylenchomorpha</taxon>
        <taxon>Sphaerularioidea</taxon>
        <taxon>Anguinidae</taxon>
        <taxon>Anguininae</taxon>
        <taxon>Ditylenchus</taxon>
    </lineage>
</organism>
<name>A0AAD4R3T0_9BILA</name>
<keyword evidence="3" id="KW-1185">Reference proteome</keyword>
<dbReference type="AlphaFoldDB" id="A0AAD4R3T0"/>
<dbReference type="Proteomes" id="UP001201812">
    <property type="component" value="Unassembled WGS sequence"/>
</dbReference>
<comment type="caution">
    <text evidence="2">The sequence shown here is derived from an EMBL/GenBank/DDBJ whole genome shotgun (WGS) entry which is preliminary data.</text>
</comment>
<accession>A0AAD4R3T0</accession>
<evidence type="ECO:0000313" key="3">
    <source>
        <dbReference type="Proteomes" id="UP001201812"/>
    </source>
</evidence>
<proteinExistence type="predicted"/>
<evidence type="ECO:0000313" key="2">
    <source>
        <dbReference type="EMBL" id="KAI1720490.1"/>
    </source>
</evidence>
<reference evidence="2" key="1">
    <citation type="submission" date="2022-01" db="EMBL/GenBank/DDBJ databases">
        <title>Genome Sequence Resource for Two Populations of Ditylenchus destructor, the Migratory Endoparasitic Phytonematode.</title>
        <authorList>
            <person name="Zhang H."/>
            <person name="Lin R."/>
            <person name="Xie B."/>
        </authorList>
    </citation>
    <scope>NUCLEOTIDE SEQUENCE</scope>
    <source>
        <strain evidence="2">BazhouSP</strain>
    </source>
</reference>